<sequence length="482" mass="55197">MRLKYDVYDIFSSFKKQVEKYTSRAIKMLRTDGGAEYTNTRFKSLLQAHGIAHQISCPYTPEQNGVAERKHRHIIETSLTLLNNASIPYDHWPEAVLTSVFLINRMPSIHSNKISPFEIFHKIQPQYDHLRTFGCKCFPLLPPTNCHKFQNKSTSCVFLGYSDTYKGYKCLDISNNKIYISRNTTFNENSFPFKIPSDTITTQTSDVIPLLLQPVSVAQHSILPQKSDPSKLHDKLTVSSIYIPTDSEPQQPVSTISSQPVHASSAPQPHISHPMITRHKSGSLKPRIRLNLLHSKLPTEHNTTPTNYTEAVKQPEWRNAMANEFLALQKQGTWSLVKPPNQFTILGCKWTYRLKHHEDGTIAKYKARLVAQGNTQEYGLDYTETFSPDVKLPTIRIMLTIALHHDWQVHQLDVANAFLHGTLSEIVYMTQPRGFEDSMYPDYVCCLHKAIYGLKQAPRQWYNTFTSFLVSIGFYHSNAVLR</sequence>
<dbReference type="GO" id="GO:0003676">
    <property type="term" value="F:nucleic acid binding"/>
    <property type="evidence" value="ECO:0007669"/>
    <property type="project" value="InterPro"/>
</dbReference>
<comment type="caution">
    <text evidence="5">The sequence shown here is derived from an EMBL/GenBank/DDBJ whole genome shotgun (WGS) entry which is preliminary data.</text>
</comment>
<dbReference type="GO" id="GO:0046872">
    <property type="term" value="F:metal ion binding"/>
    <property type="evidence" value="ECO:0007669"/>
    <property type="project" value="UniProtKB-KW"/>
</dbReference>
<gene>
    <name evidence="5" type="ORF">KFK09_007474</name>
</gene>
<dbReference type="Proteomes" id="UP000829196">
    <property type="component" value="Unassembled WGS sequence"/>
</dbReference>
<dbReference type="Pfam" id="PF25597">
    <property type="entry name" value="SH3_retrovirus"/>
    <property type="match status" value="1"/>
</dbReference>
<dbReference type="InterPro" id="IPR036397">
    <property type="entry name" value="RNaseH_sf"/>
</dbReference>
<organism evidence="5 6">
    <name type="scientific">Dendrobium nobile</name>
    <name type="common">Orchid</name>
    <dbReference type="NCBI Taxonomy" id="94219"/>
    <lineage>
        <taxon>Eukaryota</taxon>
        <taxon>Viridiplantae</taxon>
        <taxon>Streptophyta</taxon>
        <taxon>Embryophyta</taxon>
        <taxon>Tracheophyta</taxon>
        <taxon>Spermatophyta</taxon>
        <taxon>Magnoliopsida</taxon>
        <taxon>Liliopsida</taxon>
        <taxon>Asparagales</taxon>
        <taxon>Orchidaceae</taxon>
        <taxon>Epidendroideae</taxon>
        <taxon>Malaxideae</taxon>
        <taxon>Dendrobiinae</taxon>
        <taxon>Dendrobium</taxon>
    </lineage>
</organism>
<dbReference type="PANTHER" id="PTHR42648">
    <property type="entry name" value="TRANSPOSASE, PUTATIVE-RELATED"/>
    <property type="match status" value="1"/>
</dbReference>
<evidence type="ECO:0000256" key="2">
    <source>
        <dbReference type="ARBA" id="ARBA00022801"/>
    </source>
</evidence>
<proteinExistence type="predicted"/>
<accession>A0A8T3BUF9</accession>
<dbReference type="PANTHER" id="PTHR42648:SF26">
    <property type="entry name" value="INTEGRASE CATALYTIC DOMAIN-CONTAINING PROTEIN"/>
    <property type="match status" value="1"/>
</dbReference>
<feature type="region of interest" description="Disordered" evidence="3">
    <location>
        <begin position="247"/>
        <end position="278"/>
    </location>
</feature>
<dbReference type="InterPro" id="IPR012337">
    <property type="entry name" value="RNaseH-like_sf"/>
</dbReference>
<dbReference type="InterPro" id="IPR057670">
    <property type="entry name" value="SH3_retrovirus"/>
</dbReference>
<dbReference type="SUPFAM" id="SSF56672">
    <property type="entry name" value="DNA/RNA polymerases"/>
    <property type="match status" value="1"/>
</dbReference>
<dbReference type="GO" id="GO:0015074">
    <property type="term" value="P:DNA integration"/>
    <property type="evidence" value="ECO:0007669"/>
    <property type="project" value="InterPro"/>
</dbReference>
<dbReference type="Gene3D" id="3.30.420.10">
    <property type="entry name" value="Ribonuclease H-like superfamily/Ribonuclease H"/>
    <property type="match status" value="1"/>
</dbReference>
<feature type="domain" description="Integrase catalytic" evidence="4">
    <location>
        <begin position="1"/>
        <end position="124"/>
    </location>
</feature>
<dbReference type="AlphaFoldDB" id="A0A8T3BUF9"/>
<protein>
    <recommendedName>
        <fullName evidence="4">Integrase catalytic domain-containing protein</fullName>
    </recommendedName>
</protein>
<evidence type="ECO:0000313" key="6">
    <source>
        <dbReference type="Proteomes" id="UP000829196"/>
    </source>
</evidence>
<reference evidence="5" key="1">
    <citation type="journal article" date="2022" name="Front. Genet.">
        <title>Chromosome-Scale Assembly of the Dendrobium nobile Genome Provides Insights Into the Molecular Mechanism of the Biosynthesis of the Medicinal Active Ingredient of Dendrobium.</title>
        <authorList>
            <person name="Xu Q."/>
            <person name="Niu S.-C."/>
            <person name="Li K.-L."/>
            <person name="Zheng P.-J."/>
            <person name="Zhang X.-J."/>
            <person name="Jia Y."/>
            <person name="Liu Y."/>
            <person name="Niu Y.-X."/>
            <person name="Yu L.-H."/>
            <person name="Chen D.-F."/>
            <person name="Zhang G.-Q."/>
        </authorList>
    </citation>
    <scope>NUCLEOTIDE SEQUENCE</scope>
    <source>
        <tissue evidence="5">Leaf</tissue>
    </source>
</reference>
<dbReference type="EMBL" id="JAGYWB010000006">
    <property type="protein sequence ID" value="KAI0520009.1"/>
    <property type="molecule type" value="Genomic_DNA"/>
</dbReference>
<keyword evidence="2" id="KW-0378">Hydrolase</keyword>
<evidence type="ECO:0000313" key="5">
    <source>
        <dbReference type="EMBL" id="KAI0520009.1"/>
    </source>
</evidence>
<keyword evidence="6" id="KW-1185">Reference proteome</keyword>
<feature type="compositionally biased region" description="Polar residues" evidence="3">
    <location>
        <begin position="247"/>
        <end position="267"/>
    </location>
</feature>
<dbReference type="InterPro" id="IPR043502">
    <property type="entry name" value="DNA/RNA_pol_sf"/>
</dbReference>
<dbReference type="InterPro" id="IPR039537">
    <property type="entry name" value="Retrotran_Ty1/copia-like"/>
</dbReference>
<evidence type="ECO:0000259" key="4">
    <source>
        <dbReference type="PROSITE" id="PS50994"/>
    </source>
</evidence>
<dbReference type="GO" id="GO:0016787">
    <property type="term" value="F:hydrolase activity"/>
    <property type="evidence" value="ECO:0007669"/>
    <property type="project" value="UniProtKB-KW"/>
</dbReference>
<dbReference type="Pfam" id="PF07727">
    <property type="entry name" value="RVT_2"/>
    <property type="match status" value="1"/>
</dbReference>
<keyword evidence="1" id="KW-0479">Metal-binding</keyword>
<name>A0A8T3BUF9_DENNO</name>
<evidence type="ECO:0000256" key="1">
    <source>
        <dbReference type="ARBA" id="ARBA00022723"/>
    </source>
</evidence>
<evidence type="ECO:0000256" key="3">
    <source>
        <dbReference type="SAM" id="MobiDB-lite"/>
    </source>
</evidence>
<dbReference type="InterPro" id="IPR013103">
    <property type="entry name" value="RVT_2"/>
</dbReference>
<dbReference type="OrthoDB" id="1919845at2759"/>
<dbReference type="PROSITE" id="PS50994">
    <property type="entry name" value="INTEGRASE"/>
    <property type="match status" value="1"/>
</dbReference>
<dbReference type="InterPro" id="IPR001584">
    <property type="entry name" value="Integrase_cat-core"/>
</dbReference>
<dbReference type="SUPFAM" id="SSF53098">
    <property type="entry name" value="Ribonuclease H-like"/>
    <property type="match status" value="1"/>
</dbReference>